<protein>
    <submittedName>
        <fullName evidence="2">Uncharacterized protein</fullName>
    </submittedName>
</protein>
<keyword evidence="1" id="KW-0472">Membrane</keyword>
<sequence>MLTREQIEHCLSHYPGTPFHLSRAGPNDPSLIIMGMAVNPTLEMHLGGNSLRNGVTAEPGLSEVMRQCLLPVGDLYFLFLYCFSFFFFSDQLPLYKSSFSAFCL</sequence>
<keyword evidence="3" id="KW-1185">Reference proteome</keyword>
<evidence type="ECO:0000313" key="2">
    <source>
        <dbReference type="EMBL" id="CAK6441900.1"/>
    </source>
</evidence>
<organism evidence="2 3">
    <name type="scientific">Pipistrellus nathusii</name>
    <name type="common">Nathusius' pipistrelle</name>
    <dbReference type="NCBI Taxonomy" id="59473"/>
    <lineage>
        <taxon>Eukaryota</taxon>
        <taxon>Metazoa</taxon>
        <taxon>Chordata</taxon>
        <taxon>Craniata</taxon>
        <taxon>Vertebrata</taxon>
        <taxon>Euteleostomi</taxon>
        <taxon>Mammalia</taxon>
        <taxon>Eutheria</taxon>
        <taxon>Laurasiatheria</taxon>
        <taxon>Chiroptera</taxon>
        <taxon>Yangochiroptera</taxon>
        <taxon>Vespertilionidae</taxon>
        <taxon>Pipistrellus</taxon>
    </lineage>
</organism>
<proteinExistence type="predicted"/>
<evidence type="ECO:0000256" key="1">
    <source>
        <dbReference type="SAM" id="Phobius"/>
    </source>
</evidence>
<dbReference type="Proteomes" id="UP001314169">
    <property type="component" value="Chromosome 2"/>
</dbReference>
<accession>A0ABN9ZUH4</accession>
<evidence type="ECO:0000313" key="3">
    <source>
        <dbReference type="Proteomes" id="UP001314169"/>
    </source>
</evidence>
<keyword evidence="1" id="KW-0812">Transmembrane</keyword>
<keyword evidence="1" id="KW-1133">Transmembrane helix</keyword>
<name>A0ABN9ZUH4_PIPNA</name>
<reference evidence="2" key="1">
    <citation type="submission" date="2023-12" db="EMBL/GenBank/DDBJ databases">
        <authorList>
            <person name="Brown T."/>
        </authorList>
    </citation>
    <scope>NUCLEOTIDE SEQUENCE</scope>
</reference>
<gene>
    <name evidence="2" type="ORF">MPIPNATIZW_LOCUS10206</name>
</gene>
<feature type="transmembrane region" description="Helical" evidence="1">
    <location>
        <begin position="68"/>
        <end position="88"/>
    </location>
</feature>
<dbReference type="EMBL" id="OY882859">
    <property type="protein sequence ID" value="CAK6441900.1"/>
    <property type="molecule type" value="Genomic_DNA"/>
</dbReference>